<protein>
    <recommendedName>
        <fullName evidence="15">Switch-associated protein 70</fullName>
    </recommendedName>
</protein>
<dbReference type="GO" id="GO:0030027">
    <property type="term" value="C:lamellipodium"/>
    <property type="evidence" value="ECO:0007669"/>
    <property type="project" value="UniProtKB-SubCell"/>
</dbReference>
<accession>A0A5J5D6L0</accession>
<evidence type="ECO:0000256" key="9">
    <source>
        <dbReference type="ARBA" id="ARBA00023125"/>
    </source>
</evidence>
<comment type="subunit">
    <text evidence="14">The SWAP complex consists of NPM1, NCL, PARP1 and SWAP70.</text>
</comment>
<gene>
    <name evidence="18" type="ORF">FQN60_014276</name>
</gene>
<evidence type="ECO:0000256" key="13">
    <source>
        <dbReference type="ARBA" id="ARBA00059750"/>
    </source>
</evidence>
<dbReference type="EMBL" id="VOFY01000008">
    <property type="protein sequence ID" value="KAA8590342.1"/>
    <property type="molecule type" value="Genomic_DNA"/>
</dbReference>
<dbReference type="Pfam" id="PF00169">
    <property type="entry name" value="PH"/>
    <property type="match status" value="1"/>
</dbReference>
<dbReference type="GO" id="GO:0005634">
    <property type="term" value="C:nucleus"/>
    <property type="evidence" value="ECO:0007669"/>
    <property type="project" value="UniProtKB-SubCell"/>
</dbReference>
<evidence type="ECO:0000256" key="4">
    <source>
        <dbReference type="ARBA" id="ARBA00004510"/>
    </source>
</evidence>
<evidence type="ECO:0000256" key="5">
    <source>
        <dbReference type="ARBA" id="ARBA00022475"/>
    </source>
</evidence>
<evidence type="ECO:0000313" key="19">
    <source>
        <dbReference type="Proteomes" id="UP000327493"/>
    </source>
</evidence>
<dbReference type="InterPro" id="IPR001849">
    <property type="entry name" value="PH_domain"/>
</dbReference>
<dbReference type="PANTHER" id="PTHR14383:SF6">
    <property type="entry name" value="SWITCH-ASSOCIATED PROTEIN 70"/>
    <property type="match status" value="1"/>
</dbReference>
<reference evidence="18 19" key="1">
    <citation type="submission" date="2019-08" db="EMBL/GenBank/DDBJ databases">
        <title>A chromosome-level genome assembly, high-density linkage maps, and genome scans reveal the genomic architecture of hybrid incompatibilities underlying speciation via character displacement in darters (Percidae: Etheostominae).</title>
        <authorList>
            <person name="Moran R.L."/>
            <person name="Catchen J.M."/>
            <person name="Fuller R.C."/>
        </authorList>
    </citation>
    <scope>NUCLEOTIDE SEQUENCE [LARGE SCALE GENOMIC DNA]</scope>
    <source>
        <strain evidence="18">EspeVRDwgs_2016</strain>
        <tissue evidence="18">Muscle</tissue>
    </source>
</reference>
<dbReference type="Proteomes" id="UP000327493">
    <property type="component" value="Chromosome 8"/>
</dbReference>
<dbReference type="InterPro" id="IPR057837">
    <property type="entry name" value="PH_SWAP70"/>
</dbReference>
<dbReference type="PROSITE" id="PS50003">
    <property type="entry name" value="PH_DOMAIN"/>
    <property type="match status" value="1"/>
</dbReference>
<organism evidence="18 19">
    <name type="scientific">Etheostoma spectabile</name>
    <name type="common">orangethroat darter</name>
    <dbReference type="NCBI Taxonomy" id="54343"/>
    <lineage>
        <taxon>Eukaryota</taxon>
        <taxon>Metazoa</taxon>
        <taxon>Chordata</taxon>
        <taxon>Craniata</taxon>
        <taxon>Vertebrata</taxon>
        <taxon>Euteleostomi</taxon>
        <taxon>Actinopterygii</taxon>
        <taxon>Neopterygii</taxon>
        <taxon>Teleostei</taxon>
        <taxon>Neoteleostei</taxon>
        <taxon>Acanthomorphata</taxon>
        <taxon>Eupercaria</taxon>
        <taxon>Perciformes</taxon>
        <taxon>Percoidei</taxon>
        <taxon>Percidae</taxon>
        <taxon>Etheostomatinae</taxon>
        <taxon>Etheostoma</taxon>
    </lineage>
</organism>
<evidence type="ECO:0000256" key="15">
    <source>
        <dbReference type="ARBA" id="ARBA00074876"/>
    </source>
</evidence>
<name>A0A5J5D6L0_9PERO</name>
<keyword evidence="10" id="KW-0472">Membrane</keyword>
<evidence type="ECO:0000256" key="7">
    <source>
        <dbReference type="ARBA" id="ARBA00022553"/>
    </source>
</evidence>
<keyword evidence="9" id="KW-0238">DNA-binding</keyword>
<evidence type="ECO:0000256" key="16">
    <source>
        <dbReference type="SAM" id="Coils"/>
    </source>
</evidence>
<evidence type="ECO:0000256" key="12">
    <source>
        <dbReference type="ARBA" id="ARBA00023273"/>
    </source>
</evidence>
<evidence type="ECO:0000256" key="2">
    <source>
        <dbReference type="ARBA" id="ARBA00004236"/>
    </source>
</evidence>
<sequence length="440" mass="51802">MGGSWVEERFEDYKMQLNSKQKSLNAWELIVLVGSGHFSKGMDRQTLSMGINEVYQELIMDVLKQGYMMKKGHKRKNWTERWFMLKPNSISYYVSEDLAEKKGDILLDGNCSVEALQDKDGKKCLFLIKSLQKSFEISASDKKKKLEWIQAVQTCVSLLRQGRPAPHREARQKRRELRLKQQAEQEELELRMSELQTANEAKQLELENMRKALEEAATNAAEEERRRLETQTELQDRYRIDLEREKTVRQQMEEQVAQKSTELEQYLQRVQELEDMYHQLEDALEDERRARQDEEAVRRLQARLLEEEATKRIELEEFHLRQQRAISETEAEKQELEKARLAKESALQAAMKQLEQLEQERQGALEQYQAVMKKLEDATNNTKTWKHKVAEHEGMLRLIQPGSKGQQMITNWGPAAFSDAELSLRQKKWQEKKNQTTQAQ</sequence>
<evidence type="ECO:0000256" key="3">
    <source>
        <dbReference type="ARBA" id="ARBA00004496"/>
    </source>
</evidence>
<keyword evidence="5" id="KW-1003">Cell membrane</keyword>
<keyword evidence="12" id="KW-0966">Cell projection</keyword>
<dbReference type="FunFam" id="2.30.29.30:FF:000175">
    <property type="entry name" value="switch-associated protein 70 isoform X2"/>
    <property type="match status" value="1"/>
</dbReference>
<evidence type="ECO:0000256" key="6">
    <source>
        <dbReference type="ARBA" id="ARBA00022490"/>
    </source>
</evidence>
<evidence type="ECO:0000256" key="11">
    <source>
        <dbReference type="ARBA" id="ARBA00023242"/>
    </source>
</evidence>
<keyword evidence="7" id="KW-0597">Phosphoprotein</keyword>
<comment type="function">
    <text evidence="13">Phosphatidylinositol 3,4,5-trisphosphate-dependent guanine nucleotide exchange factor (GEF) which, independently of RAS, transduces signals from tyrosine kinase receptors to RAC. It also mediates signaling of membrane ruffling. Regulates the actin cytoskeleton as an effector or adapter protein in response to agonist stimulated phosphatidylinositol (3,4)-bisphosphate production and cell protrusion.</text>
</comment>
<evidence type="ECO:0000256" key="10">
    <source>
        <dbReference type="ARBA" id="ARBA00023136"/>
    </source>
</evidence>
<evidence type="ECO:0000256" key="8">
    <source>
        <dbReference type="ARBA" id="ARBA00023054"/>
    </source>
</evidence>
<dbReference type="GO" id="GO:0003677">
    <property type="term" value="F:DNA binding"/>
    <property type="evidence" value="ECO:0007669"/>
    <property type="project" value="UniProtKB-KW"/>
</dbReference>
<dbReference type="InterPro" id="IPR011993">
    <property type="entry name" value="PH-like_dom_sf"/>
</dbReference>
<evidence type="ECO:0000256" key="1">
    <source>
        <dbReference type="ARBA" id="ARBA00004123"/>
    </source>
</evidence>
<dbReference type="Gene3D" id="2.30.29.30">
    <property type="entry name" value="Pleckstrin-homology domain (PH domain)/Phosphotyrosine-binding domain (PTB)"/>
    <property type="match status" value="1"/>
</dbReference>
<evidence type="ECO:0000256" key="14">
    <source>
        <dbReference type="ARBA" id="ARBA00066244"/>
    </source>
</evidence>
<keyword evidence="19" id="KW-1185">Reference proteome</keyword>
<keyword evidence="8 16" id="KW-0175">Coiled coil</keyword>
<dbReference type="CDD" id="cd13273">
    <property type="entry name" value="PH_SWAP-70"/>
    <property type="match status" value="1"/>
</dbReference>
<keyword evidence="11" id="KW-0539">Nucleus</keyword>
<dbReference type="GO" id="GO:0005737">
    <property type="term" value="C:cytoplasm"/>
    <property type="evidence" value="ECO:0007669"/>
    <property type="project" value="UniProtKB-SubCell"/>
</dbReference>
<dbReference type="AlphaFoldDB" id="A0A5J5D6L0"/>
<dbReference type="GO" id="GO:0005886">
    <property type="term" value="C:plasma membrane"/>
    <property type="evidence" value="ECO:0007669"/>
    <property type="project" value="UniProtKB-SubCell"/>
</dbReference>
<feature type="coiled-coil region" evidence="16">
    <location>
        <begin position="167"/>
        <end position="381"/>
    </location>
</feature>
<feature type="domain" description="PH" evidence="17">
    <location>
        <begin position="61"/>
        <end position="157"/>
    </location>
</feature>
<dbReference type="SMART" id="SM00233">
    <property type="entry name" value="PH"/>
    <property type="match status" value="1"/>
</dbReference>
<keyword evidence="6" id="KW-0963">Cytoplasm</keyword>
<comment type="caution">
    <text evidence="18">The sequence shown here is derived from an EMBL/GenBank/DDBJ whole genome shotgun (WGS) entry which is preliminary data.</text>
</comment>
<dbReference type="PANTHER" id="PTHR14383">
    <property type="entry name" value="SWAP-70 RECOMBINASE"/>
    <property type="match status" value="1"/>
</dbReference>
<proteinExistence type="predicted"/>
<evidence type="ECO:0000313" key="18">
    <source>
        <dbReference type="EMBL" id="KAA8590342.1"/>
    </source>
</evidence>
<evidence type="ECO:0000259" key="17">
    <source>
        <dbReference type="PROSITE" id="PS50003"/>
    </source>
</evidence>
<dbReference type="SUPFAM" id="SSF50729">
    <property type="entry name" value="PH domain-like"/>
    <property type="match status" value="1"/>
</dbReference>
<comment type="subcellular location">
    <subcellularLocation>
        <location evidence="2">Cell membrane</location>
    </subcellularLocation>
    <subcellularLocation>
        <location evidence="4">Cell projection</location>
        <location evidence="4">Lamellipodium</location>
    </subcellularLocation>
    <subcellularLocation>
        <location evidence="3">Cytoplasm</location>
    </subcellularLocation>
    <subcellularLocation>
        <location evidence="1">Nucleus</location>
    </subcellularLocation>
</comment>